<sequence length="36" mass="4403">MRLKKDMVELWLYCIPFLKILIIPNKLIDKSSTYIY</sequence>
<proteinExistence type="predicted"/>
<accession>A0A0E9PAX9</accession>
<protein>
    <submittedName>
        <fullName evidence="1">Uncharacterized protein</fullName>
    </submittedName>
</protein>
<organism evidence="1">
    <name type="scientific">Anguilla anguilla</name>
    <name type="common">European freshwater eel</name>
    <name type="synonym">Muraena anguilla</name>
    <dbReference type="NCBI Taxonomy" id="7936"/>
    <lineage>
        <taxon>Eukaryota</taxon>
        <taxon>Metazoa</taxon>
        <taxon>Chordata</taxon>
        <taxon>Craniata</taxon>
        <taxon>Vertebrata</taxon>
        <taxon>Euteleostomi</taxon>
        <taxon>Actinopterygii</taxon>
        <taxon>Neopterygii</taxon>
        <taxon>Teleostei</taxon>
        <taxon>Anguilliformes</taxon>
        <taxon>Anguillidae</taxon>
        <taxon>Anguilla</taxon>
    </lineage>
</organism>
<name>A0A0E9PAX9_ANGAN</name>
<reference evidence="1" key="2">
    <citation type="journal article" date="2015" name="Fish Shellfish Immunol.">
        <title>Early steps in the European eel (Anguilla anguilla)-Vibrio vulnificus interaction in the gills: Role of the RtxA13 toxin.</title>
        <authorList>
            <person name="Callol A."/>
            <person name="Pajuelo D."/>
            <person name="Ebbesson L."/>
            <person name="Teles M."/>
            <person name="MacKenzie S."/>
            <person name="Amaro C."/>
        </authorList>
    </citation>
    <scope>NUCLEOTIDE SEQUENCE</scope>
</reference>
<dbReference type="EMBL" id="GBXM01107362">
    <property type="protein sequence ID" value="JAH01215.1"/>
    <property type="molecule type" value="Transcribed_RNA"/>
</dbReference>
<dbReference type="AlphaFoldDB" id="A0A0E9PAX9"/>
<evidence type="ECO:0000313" key="1">
    <source>
        <dbReference type="EMBL" id="JAH01215.1"/>
    </source>
</evidence>
<reference evidence="1" key="1">
    <citation type="submission" date="2014-11" db="EMBL/GenBank/DDBJ databases">
        <authorList>
            <person name="Amaro Gonzalez C."/>
        </authorList>
    </citation>
    <scope>NUCLEOTIDE SEQUENCE</scope>
</reference>